<dbReference type="Proteomes" id="UP000053881">
    <property type="component" value="Unassembled WGS sequence"/>
</dbReference>
<gene>
    <name evidence="15" type="ORF">ACA29_03515</name>
</gene>
<dbReference type="InterPro" id="IPR006700">
    <property type="entry name" value="RsmE"/>
</dbReference>
<evidence type="ECO:0000313" key="16">
    <source>
        <dbReference type="Proteomes" id="UP000053881"/>
    </source>
</evidence>
<evidence type="ECO:0000256" key="3">
    <source>
        <dbReference type="ARBA" id="ARBA00012328"/>
    </source>
</evidence>
<feature type="domain" description="Ribosomal RNA small subunit methyltransferase E methyltransferase" evidence="13">
    <location>
        <begin position="72"/>
        <end position="249"/>
    </location>
</feature>
<dbReference type="NCBIfam" id="TIGR00046">
    <property type="entry name" value="RsmE family RNA methyltransferase"/>
    <property type="match status" value="1"/>
</dbReference>
<keyword evidence="7 12" id="KW-0489">Methyltransferase</keyword>
<dbReference type="GO" id="GO:0070042">
    <property type="term" value="F:rRNA (uridine-N3-)-methyltransferase activity"/>
    <property type="evidence" value="ECO:0007669"/>
    <property type="project" value="TreeGrafter"/>
</dbReference>
<keyword evidence="9 12" id="KW-0949">S-adenosyl-L-methionine</keyword>
<dbReference type="SUPFAM" id="SSF75217">
    <property type="entry name" value="alpha/beta knot"/>
    <property type="match status" value="1"/>
</dbReference>
<feature type="domain" description="Ribosomal RNA small subunit methyltransferase E PUA-like" evidence="14">
    <location>
        <begin position="18"/>
        <end position="64"/>
    </location>
</feature>
<comment type="function">
    <text evidence="10 12">Specifically methylates the N3 position of the uracil ring of uridine 1498 (m3U1498) in 16S rRNA. Acts on the fully assembled 30S ribosomal subunit.</text>
</comment>
<comment type="subcellular location">
    <subcellularLocation>
        <location evidence="1 12">Cytoplasm</location>
    </subcellularLocation>
</comment>
<dbReference type="EC" id="2.1.1.193" evidence="3 12"/>
<comment type="catalytic activity">
    <reaction evidence="11 12">
        <text>uridine(1498) in 16S rRNA + S-adenosyl-L-methionine = N(3)-methyluridine(1498) in 16S rRNA + S-adenosyl-L-homocysteine + H(+)</text>
        <dbReference type="Rhea" id="RHEA:42920"/>
        <dbReference type="Rhea" id="RHEA-COMP:10283"/>
        <dbReference type="Rhea" id="RHEA-COMP:10284"/>
        <dbReference type="ChEBI" id="CHEBI:15378"/>
        <dbReference type="ChEBI" id="CHEBI:57856"/>
        <dbReference type="ChEBI" id="CHEBI:59789"/>
        <dbReference type="ChEBI" id="CHEBI:65315"/>
        <dbReference type="ChEBI" id="CHEBI:74502"/>
        <dbReference type="EC" id="2.1.1.193"/>
    </reaction>
</comment>
<reference evidence="15 16" key="1">
    <citation type="submission" date="2015-06" db="EMBL/GenBank/DDBJ databases">
        <title>Genome sequencing project of Bacillus galactosidilyticus PL133.</title>
        <authorList>
            <person name="Gaiero J."/>
            <person name="Nicol R."/>
            <person name="Habash M."/>
        </authorList>
    </citation>
    <scope>NUCLEOTIDE SEQUENCE [LARGE SCALE GENOMIC DNA]</scope>
    <source>
        <strain evidence="15 16">PL133</strain>
    </source>
</reference>
<name>A0A0Q9YL79_9BACI</name>
<evidence type="ECO:0000256" key="9">
    <source>
        <dbReference type="ARBA" id="ARBA00022691"/>
    </source>
</evidence>
<evidence type="ECO:0000256" key="11">
    <source>
        <dbReference type="ARBA" id="ARBA00047944"/>
    </source>
</evidence>
<evidence type="ECO:0000256" key="4">
    <source>
        <dbReference type="ARBA" id="ARBA00013673"/>
    </source>
</evidence>
<dbReference type="CDD" id="cd18084">
    <property type="entry name" value="RsmE-like"/>
    <property type="match status" value="1"/>
</dbReference>
<dbReference type="GO" id="GO:0005737">
    <property type="term" value="C:cytoplasm"/>
    <property type="evidence" value="ECO:0007669"/>
    <property type="project" value="UniProtKB-SubCell"/>
</dbReference>
<evidence type="ECO:0000256" key="12">
    <source>
        <dbReference type="PIRNR" id="PIRNR015601"/>
    </source>
</evidence>
<dbReference type="InterPro" id="IPR015947">
    <property type="entry name" value="PUA-like_sf"/>
</dbReference>
<dbReference type="GO" id="GO:0070475">
    <property type="term" value="P:rRNA base methylation"/>
    <property type="evidence" value="ECO:0007669"/>
    <property type="project" value="TreeGrafter"/>
</dbReference>
<dbReference type="EMBL" id="LGPB01000031">
    <property type="protein sequence ID" value="KRG16792.1"/>
    <property type="molecule type" value="Genomic_DNA"/>
</dbReference>
<evidence type="ECO:0000259" key="13">
    <source>
        <dbReference type="Pfam" id="PF04452"/>
    </source>
</evidence>
<evidence type="ECO:0000256" key="8">
    <source>
        <dbReference type="ARBA" id="ARBA00022679"/>
    </source>
</evidence>
<dbReference type="InterPro" id="IPR029028">
    <property type="entry name" value="Alpha/beta_knot_MTases"/>
</dbReference>
<evidence type="ECO:0000259" key="14">
    <source>
        <dbReference type="Pfam" id="PF20260"/>
    </source>
</evidence>
<evidence type="ECO:0000256" key="6">
    <source>
        <dbReference type="ARBA" id="ARBA00022552"/>
    </source>
</evidence>
<dbReference type="InterPro" id="IPR029026">
    <property type="entry name" value="tRNA_m1G_MTases_N"/>
</dbReference>
<keyword evidence="6 12" id="KW-0698">rRNA processing</keyword>
<evidence type="ECO:0000256" key="1">
    <source>
        <dbReference type="ARBA" id="ARBA00004496"/>
    </source>
</evidence>
<keyword evidence="5 12" id="KW-0963">Cytoplasm</keyword>
<dbReference type="PANTHER" id="PTHR30027:SF3">
    <property type="entry name" value="16S RRNA (URACIL(1498)-N(3))-METHYLTRANSFERASE"/>
    <property type="match status" value="1"/>
</dbReference>
<dbReference type="InterPro" id="IPR046886">
    <property type="entry name" value="RsmE_MTase_dom"/>
</dbReference>
<evidence type="ECO:0000256" key="10">
    <source>
        <dbReference type="ARBA" id="ARBA00025699"/>
    </source>
</evidence>
<evidence type="ECO:0000256" key="5">
    <source>
        <dbReference type="ARBA" id="ARBA00022490"/>
    </source>
</evidence>
<sequence>MQRYFLNETYNGQNSVILSDDDYHHIIHVMRMKEGATFWVVFSNSKTALVSLESINDTTIKAKIMDWEKDDKELPVHVTIASGLPKGDKLEWIVQKGTELGATEFTPFIAERSIVKWEKKKAEKKVQRWKKMQRWKKIAKEAAEQSHRQLLPIVQSPVNLKEIVTYSQSFEWKILAFEEAAKEGEKSQFAHILSEMKQGDRILIVFGPEGGITDQEKDFLVQNDFKLCGLGPRILRTETAPLYTLAAISYHFELLR</sequence>
<dbReference type="Gene3D" id="2.40.240.20">
    <property type="entry name" value="Hypothetical PUA domain-like, domain 1"/>
    <property type="match status" value="1"/>
</dbReference>
<comment type="caution">
    <text evidence="15">The sequence shown here is derived from an EMBL/GenBank/DDBJ whole genome shotgun (WGS) entry which is preliminary data.</text>
</comment>
<dbReference type="Pfam" id="PF20260">
    <property type="entry name" value="PUA_4"/>
    <property type="match status" value="1"/>
</dbReference>
<dbReference type="PATRIC" id="fig|217031.4.peg.1157"/>
<evidence type="ECO:0000256" key="2">
    <source>
        <dbReference type="ARBA" id="ARBA00005528"/>
    </source>
</evidence>
<proteinExistence type="inferred from homology"/>
<dbReference type="Gene3D" id="3.40.1280.10">
    <property type="match status" value="1"/>
</dbReference>
<dbReference type="AlphaFoldDB" id="A0A0Q9YL79"/>
<dbReference type="Pfam" id="PF04452">
    <property type="entry name" value="Methyltrans_RNA"/>
    <property type="match status" value="1"/>
</dbReference>
<protein>
    <recommendedName>
        <fullName evidence="4 12">Ribosomal RNA small subunit methyltransferase E</fullName>
        <ecNumber evidence="3 12">2.1.1.193</ecNumber>
    </recommendedName>
</protein>
<dbReference type="SUPFAM" id="SSF88697">
    <property type="entry name" value="PUA domain-like"/>
    <property type="match status" value="1"/>
</dbReference>
<comment type="similarity">
    <text evidence="2 12">Belongs to the RNA methyltransferase RsmE family.</text>
</comment>
<dbReference type="InterPro" id="IPR046887">
    <property type="entry name" value="RsmE_PUA-like"/>
</dbReference>
<evidence type="ECO:0000313" key="15">
    <source>
        <dbReference type="EMBL" id="KRG16792.1"/>
    </source>
</evidence>
<dbReference type="PANTHER" id="PTHR30027">
    <property type="entry name" value="RIBOSOMAL RNA SMALL SUBUNIT METHYLTRANSFERASE E"/>
    <property type="match status" value="1"/>
</dbReference>
<evidence type="ECO:0000256" key="7">
    <source>
        <dbReference type="ARBA" id="ARBA00022603"/>
    </source>
</evidence>
<organism evidence="15 16">
    <name type="scientific">Lederbergia galactosidilytica</name>
    <dbReference type="NCBI Taxonomy" id="217031"/>
    <lineage>
        <taxon>Bacteria</taxon>
        <taxon>Bacillati</taxon>
        <taxon>Bacillota</taxon>
        <taxon>Bacilli</taxon>
        <taxon>Bacillales</taxon>
        <taxon>Bacillaceae</taxon>
        <taxon>Lederbergia</taxon>
    </lineage>
</organism>
<keyword evidence="8 12" id="KW-0808">Transferase</keyword>
<accession>A0A0Q9YL79</accession>
<dbReference type="NCBIfam" id="NF008691">
    <property type="entry name" value="PRK11713.1-4"/>
    <property type="match status" value="1"/>
</dbReference>
<dbReference type="PIRSF" id="PIRSF015601">
    <property type="entry name" value="MTase_slr0722"/>
    <property type="match status" value="1"/>
</dbReference>